<dbReference type="Pfam" id="PF04542">
    <property type="entry name" value="Sigma70_r2"/>
    <property type="match status" value="1"/>
</dbReference>
<dbReference type="InterPro" id="IPR014284">
    <property type="entry name" value="RNA_pol_sigma-70_dom"/>
</dbReference>
<dbReference type="GO" id="GO:0016987">
    <property type="term" value="F:sigma factor activity"/>
    <property type="evidence" value="ECO:0007669"/>
    <property type="project" value="UniProtKB-KW"/>
</dbReference>
<evidence type="ECO:0000256" key="4">
    <source>
        <dbReference type="ARBA" id="ARBA00023163"/>
    </source>
</evidence>
<keyword evidence="3" id="KW-0731">Sigma factor</keyword>
<evidence type="ECO:0000256" key="1">
    <source>
        <dbReference type="ARBA" id="ARBA00010641"/>
    </source>
</evidence>
<keyword evidence="4" id="KW-0804">Transcription</keyword>
<evidence type="ECO:0008006" key="8">
    <source>
        <dbReference type="Google" id="ProtNLM"/>
    </source>
</evidence>
<feature type="domain" description="RNA polymerase sigma-70 region 2" evidence="5">
    <location>
        <begin position="24"/>
        <end position="90"/>
    </location>
</feature>
<organism evidence="7">
    <name type="scientific">uncultured Paludibacter sp</name>
    <dbReference type="NCBI Taxonomy" id="497635"/>
    <lineage>
        <taxon>Bacteria</taxon>
        <taxon>Pseudomonadati</taxon>
        <taxon>Bacteroidota</taxon>
        <taxon>Bacteroidia</taxon>
        <taxon>Bacteroidales</taxon>
        <taxon>Paludibacteraceae</taxon>
        <taxon>Paludibacter</taxon>
        <taxon>environmental samples</taxon>
    </lineage>
</organism>
<dbReference type="InterPro" id="IPR007627">
    <property type="entry name" value="RNA_pol_sigma70_r2"/>
</dbReference>
<dbReference type="CDD" id="cd06171">
    <property type="entry name" value="Sigma70_r4"/>
    <property type="match status" value="1"/>
</dbReference>
<dbReference type="SUPFAM" id="SSF88659">
    <property type="entry name" value="Sigma3 and sigma4 domains of RNA polymerase sigma factors"/>
    <property type="match status" value="1"/>
</dbReference>
<dbReference type="InterPro" id="IPR013324">
    <property type="entry name" value="RNA_pol_sigma_r3/r4-like"/>
</dbReference>
<dbReference type="GO" id="GO:0003677">
    <property type="term" value="F:DNA binding"/>
    <property type="evidence" value="ECO:0007669"/>
    <property type="project" value="InterPro"/>
</dbReference>
<dbReference type="AlphaFoldDB" id="A0A653AFD5"/>
<evidence type="ECO:0000256" key="2">
    <source>
        <dbReference type="ARBA" id="ARBA00023015"/>
    </source>
</evidence>
<proteinExistence type="inferred from homology"/>
<dbReference type="InterPro" id="IPR013325">
    <property type="entry name" value="RNA_pol_sigma_r2"/>
</dbReference>
<dbReference type="InterPro" id="IPR036388">
    <property type="entry name" value="WH-like_DNA-bd_sf"/>
</dbReference>
<reference evidence="7" key="1">
    <citation type="submission" date="2018-07" db="EMBL/GenBank/DDBJ databases">
        <authorList>
            <consortium name="Genoscope - CEA"/>
            <person name="William W."/>
        </authorList>
    </citation>
    <scope>NUCLEOTIDE SEQUENCE</scope>
    <source>
        <strain evidence="7">IK1</strain>
    </source>
</reference>
<dbReference type="InterPro" id="IPR039425">
    <property type="entry name" value="RNA_pol_sigma-70-like"/>
</dbReference>
<dbReference type="Gene3D" id="1.10.1740.10">
    <property type="match status" value="1"/>
</dbReference>
<dbReference type="NCBIfam" id="TIGR02937">
    <property type="entry name" value="sigma70-ECF"/>
    <property type="match status" value="1"/>
</dbReference>
<evidence type="ECO:0000256" key="3">
    <source>
        <dbReference type="ARBA" id="ARBA00023082"/>
    </source>
</evidence>
<evidence type="ECO:0000313" key="7">
    <source>
        <dbReference type="EMBL" id="VBB46374.1"/>
    </source>
</evidence>
<evidence type="ECO:0000259" key="6">
    <source>
        <dbReference type="Pfam" id="PF08281"/>
    </source>
</evidence>
<dbReference type="PANTHER" id="PTHR43133:SF46">
    <property type="entry name" value="RNA POLYMERASE SIGMA-70 FACTOR ECF SUBFAMILY"/>
    <property type="match status" value="1"/>
</dbReference>
<protein>
    <recommendedName>
        <fullName evidence="8">RNA polymerase, sigma-24 subunit, ECF subfamily</fullName>
    </recommendedName>
</protein>
<feature type="domain" description="RNA polymerase sigma factor 70 region 4 type 2" evidence="6">
    <location>
        <begin position="118"/>
        <end position="170"/>
    </location>
</feature>
<comment type="similarity">
    <text evidence="1">Belongs to the sigma-70 factor family. ECF subfamily.</text>
</comment>
<evidence type="ECO:0000259" key="5">
    <source>
        <dbReference type="Pfam" id="PF04542"/>
    </source>
</evidence>
<gene>
    <name evidence="7" type="ORF">TRIP_D390037</name>
</gene>
<dbReference type="Pfam" id="PF08281">
    <property type="entry name" value="Sigma70_r4_2"/>
    <property type="match status" value="1"/>
</dbReference>
<sequence>MNLMDEQRLIAGYKRGESWARREIYETYAPMMMTLCVRYVKDVDTAKDLLQDGFVKVFTNADKYSEKGALGAWIRQIVVNTVLEFLRRKNIVKWQDLDVNAAIIDENIDVDVKKITADELMECITSLPEVYRTVFNLVCIEGFSYTEIAQQLKTTEGVIRTQYSRARQKLQTIILELMNTS</sequence>
<dbReference type="Gene3D" id="1.10.10.10">
    <property type="entry name" value="Winged helix-like DNA-binding domain superfamily/Winged helix DNA-binding domain"/>
    <property type="match status" value="1"/>
</dbReference>
<dbReference type="PANTHER" id="PTHR43133">
    <property type="entry name" value="RNA POLYMERASE ECF-TYPE SIGMA FACTO"/>
    <property type="match status" value="1"/>
</dbReference>
<dbReference type="InterPro" id="IPR013249">
    <property type="entry name" value="RNA_pol_sigma70_r4_t2"/>
</dbReference>
<dbReference type="SUPFAM" id="SSF88946">
    <property type="entry name" value="Sigma2 domain of RNA polymerase sigma factors"/>
    <property type="match status" value="1"/>
</dbReference>
<dbReference type="EMBL" id="UPXZ01000033">
    <property type="protein sequence ID" value="VBB46374.1"/>
    <property type="molecule type" value="Genomic_DNA"/>
</dbReference>
<dbReference type="GO" id="GO:0006352">
    <property type="term" value="P:DNA-templated transcription initiation"/>
    <property type="evidence" value="ECO:0007669"/>
    <property type="project" value="InterPro"/>
</dbReference>
<accession>A0A653AFD5</accession>
<name>A0A653AFD5_9BACT</name>
<keyword evidence="2" id="KW-0805">Transcription regulation</keyword>